<feature type="domain" description="Reverse transcriptase Ty1/copia-type" evidence="1">
    <location>
        <begin position="1"/>
        <end position="146"/>
    </location>
</feature>
<dbReference type="InterPro" id="IPR013103">
    <property type="entry name" value="RVT_2"/>
</dbReference>
<dbReference type="PANTHER" id="PTHR11439:SF467">
    <property type="entry name" value="INTEGRASE CATALYTIC DOMAIN-CONTAINING PROTEIN"/>
    <property type="match status" value="1"/>
</dbReference>
<dbReference type="PANTHER" id="PTHR11439">
    <property type="entry name" value="GAG-POL-RELATED RETROTRANSPOSON"/>
    <property type="match status" value="1"/>
</dbReference>
<evidence type="ECO:0000259" key="1">
    <source>
        <dbReference type="Pfam" id="PF07727"/>
    </source>
</evidence>
<dbReference type="Proteomes" id="UP001318860">
    <property type="component" value="Unassembled WGS sequence"/>
</dbReference>
<gene>
    <name evidence="2" type="ORF">DH2020_048863</name>
</gene>
<evidence type="ECO:0000313" key="3">
    <source>
        <dbReference type="Proteomes" id="UP001318860"/>
    </source>
</evidence>
<sequence>MSQPEGFIDSKYPLAVCKLQKSLYGLKQAPKAWFDTLKMFLGSLGFMRSVSDSSLFFKKDNGALLLILVYVDDILLTGDDSSAVSKVINLLGDKFALKTMGEVNYFLGLEATRTSHGSIFLNQSKYLRDLLAKTHLENCKSMSTPMALNLELALGDSAELADPSPYRSTIGALQYLTLTRPDISFAINKLSQFLKNPTINQWIAVKHLLRYLKGTQHLGIEFKPSQRPLIEGYSDADWASNLDDRKSTGGHCIFFGGNLLTWTSKKQHVVSRSSAESEYRSLADTAADIVWLHSLFQELGIHFESPSVIWCDNVSAAALASNPVFHARTKHIEIDVHFIRDKVLNKELDVRFVPIDKQVANIFTKPLSASQFQILRDTLVGYKSVP</sequence>
<dbReference type="InterPro" id="IPR043502">
    <property type="entry name" value="DNA/RNA_pol_sf"/>
</dbReference>
<accession>A0ABR0U4T5</accession>
<dbReference type="Pfam" id="PF07727">
    <property type="entry name" value="RVT_2"/>
    <property type="match status" value="1"/>
</dbReference>
<comment type="caution">
    <text evidence="2">The sequence shown here is derived from an EMBL/GenBank/DDBJ whole genome shotgun (WGS) entry which is preliminary data.</text>
</comment>
<name>A0ABR0U4T5_REHGL</name>
<organism evidence="2 3">
    <name type="scientific">Rehmannia glutinosa</name>
    <name type="common">Chinese foxglove</name>
    <dbReference type="NCBI Taxonomy" id="99300"/>
    <lineage>
        <taxon>Eukaryota</taxon>
        <taxon>Viridiplantae</taxon>
        <taxon>Streptophyta</taxon>
        <taxon>Embryophyta</taxon>
        <taxon>Tracheophyta</taxon>
        <taxon>Spermatophyta</taxon>
        <taxon>Magnoliopsida</taxon>
        <taxon>eudicotyledons</taxon>
        <taxon>Gunneridae</taxon>
        <taxon>Pentapetalae</taxon>
        <taxon>asterids</taxon>
        <taxon>lamiids</taxon>
        <taxon>Lamiales</taxon>
        <taxon>Orobanchaceae</taxon>
        <taxon>Rehmannieae</taxon>
        <taxon>Rehmannia</taxon>
    </lineage>
</organism>
<dbReference type="CDD" id="cd09272">
    <property type="entry name" value="RNase_HI_RT_Ty1"/>
    <property type="match status" value="1"/>
</dbReference>
<reference evidence="2 3" key="1">
    <citation type="journal article" date="2021" name="Comput. Struct. Biotechnol. J.">
        <title>De novo genome assembly of the potent medicinal plant Rehmannia glutinosa using nanopore technology.</title>
        <authorList>
            <person name="Ma L."/>
            <person name="Dong C."/>
            <person name="Song C."/>
            <person name="Wang X."/>
            <person name="Zheng X."/>
            <person name="Niu Y."/>
            <person name="Chen S."/>
            <person name="Feng W."/>
        </authorList>
    </citation>
    <scope>NUCLEOTIDE SEQUENCE [LARGE SCALE GENOMIC DNA]</scope>
    <source>
        <strain evidence="2">DH-2019</strain>
    </source>
</reference>
<evidence type="ECO:0000313" key="2">
    <source>
        <dbReference type="EMBL" id="KAK6117407.1"/>
    </source>
</evidence>
<protein>
    <recommendedName>
        <fullName evidence="1">Reverse transcriptase Ty1/copia-type domain-containing protein</fullName>
    </recommendedName>
</protein>
<dbReference type="EMBL" id="JABTTQ020003454">
    <property type="protein sequence ID" value="KAK6117407.1"/>
    <property type="molecule type" value="Genomic_DNA"/>
</dbReference>
<keyword evidence="3" id="KW-1185">Reference proteome</keyword>
<proteinExistence type="predicted"/>
<dbReference type="SUPFAM" id="SSF56672">
    <property type="entry name" value="DNA/RNA polymerases"/>
    <property type="match status" value="1"/>
</dbReference>